<proteinExistence type="predicted"/>
<feature type="compositionally biased region" description="Basic and acidic residues" evidence="1">
    <location>
        <begin position="72"/>
        <end position="92"/>
    </location>
</feature>
<dbReference type="Proteomes" id="UP001598448">
    <property type="component" value="Unassembled WGS sequence"/>
</dbReference>
<organism evidence="3 4">
    <name type="scientific">Streptomyces albidochromogenes</name>
    <dbReference type="NCBI Taxonomy" id="329524"/>
    <lineage>
        <taxon>Bacteria</taxon>
        <taxon>Bacillati</taxon>
        <taxon>Actinomycetota</taxon>
        <taxon>Actinomycetes</taxon>
        <taxon>Kitasatosporales</taxon>
        <taxon>Streptomycetaceae</taxon>
        <taxon>Streptomyces</taxon>
    </lineage>
</organism>
<accession>A0ABW6FJX6</accession>
<dbReference type="RefSeq" id="WP_386708464.1">
    <property type="nucleotide sequence ID" value="NZ_JBHXIJ010000013.1"/>
</dbReference>
<evidence type="ECO:0000256" key="1">
    <source>
        <dbReference type="SAM" id="MobiDB-lite"/>
    </source>
</evidence>
<evidence type="ECO:0000313" key="4">
    <source>
        <dbReference type="Proteomes" id="UP001598448"/>
    </source>
</evidence>
<sequence length="261" mass="28648">MHYYEAVPVTADKAPTCRNCSVSYTGPWKLGRAVDLRNPHQCGQPKKDGTPCGWIITKSPCAVHLTAEEVEGERKRQEEATERARVAEHERQAQTEVRRGNLVTILSVTCPHCSVPAGELCQNPQGVIVRALHQARRKLAGVLEPKEFVIEARSFYTPKVEEPPLDGDVRALLGDPLEDRTEEASARFAVEEREAAEAKVQKARRQLWLASACRDQTVAGVPCPLCGATACSPCLAEGKALKRPHPQRVDEAMARDAMAPA</sequence>
<evidence type="ECO:0000259" key="2">
    <source>
        <dbReference type="Pfam" id="PF24623"/>
    </source>
</evidence>
<dbReference type="InterPro" id="IPR056911">
    <property type="entry name" value="Phage_Znf_bind_put"/>
</dbReference>
<keyword evidence="4" id="KW-1185">Reference proteome</keyword>
<dbReference type="Pfam" id="PF24623">
    <property type="entry name" value="Phage_zn_bind_8"/>
    <property type="match status" value="1"/>
</dbReference>
<comment type="caution">
    <text evidence="3">The sequence shown here is derived from an EMBL/GenBank/DDBJ whole genome shotgun (WGS) entry which is preliminary data.</text>
</comment>
<feature type="region of interest" description="Disordered" evidence="1">
    <location>
        <begin position="71"/>
        <end position="92"/>
    </location>
</feature>
<name>A0ABW6FJX6_9ACTN</name>
<dbReference type="EMBL" id="JBHXIJ010000013">
    <property type="protein sequence ID" value="MFD5098104.1"/>
    <property type="molecule type" value="Genomic_DNA"/>
</dbReference>
<reference evidence="3 4" key="1">
    <citation type="submission" date="2024-09" db="EMBL/GenBank/DDBJ databases">
        <title>The Natural Products Discovery Center: Release of the First 8490 Sequenced Strains for Exploring Actinobacteria Biosynthetic Diversity.</title>
        <authorList>
            <person name="Kalkreuter E."/>
            <person name="Kautsar S.A."/>
            <person name="Yang D."/>
            <person name="Bader C.D."/>
            <person name="Teijaro C.N."/>
            <person name="Fluegel L."/>
            <person name="Davis C.M."/>
            <person name="Simpson J.R."/>
            <person name="Lauterbach L."/>
            <person name="Steele A.D."/>
            <person name="Gui C."/>
            <person name="Meng S."/>
            <person name="Li G."/>
            <person name="Viehrig K."/>
            <person name="Ye F."/>
            <person name="Su P."/>
            <person name="Kiefer A.F."/>
            <person name="Nichols A."/>
            <person name="Cepeda A.J."/>
            <person name="Yan W."/>
            <person name="Fan B."/>
            <person name="Jiang Y."/>
            <person name="Adhikari A."/>
            <person name="Zheng C.-J."/>
            <person name="Schuster L."/>
            <person name="Cowan T.M."/>
            <person name="Smanski M.J."/>
            <person name="Chevrette M.G."/>
            <person name="De Carvalho L.P.S."/>
            <person name="Shen B."/>
        </authorList>
    </citation>
    <scope>NUCLEOTIDE SEQUENCE [LARGE SCALE GENOMIC DNA]</scope>
    <source>
        <strain evidence="3 4">NPDC058348</strain>
    </source>
</reference>
<gene>
    <name evidence="3" type="ORF">ACFWJN_03820</name>
</gene>
<protein>
    <recommendedName>
        <fullName evidence="2">DNA-binding phage zinc finger domain-containing protein</fullName>
    </recommendedName>
</protein>
<feature type="domain" description="DNA-binding phage zinc finger" evidence="2">
    <location>
        <begin position="90"/>
        <end position="142"/>
    </location>
</feature>
<evidence type="ECO:0000313" key="3">
    <source>
        <dbReference type="EMBL" id="MFD5098104.1"/>
    </source>
</evidence>